<accession>A0ABM7PYQ8</accession>
<reference evidence="1 2" key="1">
    <citation type="journal article" date="2021" name="J. Biosci. Bioeng.">
        <title>Identification and characterization of a chc gene cluster responsible for the aromatization pathway of cyclohexanecarboxylate degradation in Sinomonas cyclohexanicum ATCC 51369.</title>
        <authorList>
            <person name="Yamamoto T."/>
            <person name="Hasegawa Y."/>
            <person name="Lau P.C.K."/>
            <person name="Iwaki H."/>
        </authorList>
    </citation>
    <scope>NUCLEOTIDE SEQUENCE [LARGE SCALE GENOMIC DNA]</scope>
    <source>
        <strain evidence="1 2">ATCC 51369</strain>
    </source>
</reference>
<proteinExistence type="predicted"/>
<protein>
    <recommendedName>
        <fullName evidence="3">ThiS family protein</fullName>
    </recommendedName>
</protein>
<gene>
    <name evidence="1" type="ORF">SCMU_32710</name>
</gene>
<evidence type="ECO:0008006" key="3">
    <source>
        <dbReference type="Google" id="ProtNLM"/>
    </source>
</evidence>
<organism evidence="1 2">
    <name type="scientific">Sinomonas cyclohexanicum</name>
    <name type="common">Corynebacterium cyclohexanicum</name>
    <dbReference type="NCBI Taxonomy" id="322009"/>
    <lineage>
        <taxon>Bacteria</taxon>
        <taxon>Bacillati</taxon>
        <taxon>Actinomycetota</taxon>
        <taxon>Actinomycetes</taxon>
        <taxon>Micrococcales</taxon>
        <taxon>Micrococcaceae</taxon>
        <taxon>Sinomonas</taxon>
    </lineage>
</organism>
<dbReference type="EMBL" id="AP024525">
    <property type="protein sequence ID" value="BCT77429.1"/>
    <property type="molecule type" value="Genomic_DNA"/>
</dbReference>
<evidence type="ECO:0000313" key="1">
    <source>
        <dbReference type="EMBL" id="BCT77429.1"/>
    </source>
</evidence>
<evidence type="ECO:0000313" key="2">
    <source>
        <dbReference type="Proteomes" id="UP001319861"/>
    </source>
</evidence>
<sequence length="92" mass="9305">MVAGSLHIEAPTAGRTYTLGQLLTEWGVLDGTGGAPGSARSSAADWAVYVNGAKQQGSPRDVALSPHAEIALVHGQESASSIPSTYAFPAGL</sequence>
<keyword evidence="2" id="KW-1185">Reference proteome</keyword>
<dbReference type="Proteomes" id="UP001319861">
    <property type="component" value="Chromosome"/>
</dbReference>
<name>A0ABM7PYQ8_SINCY</name>
<dbReference type="RefSeq" id="WP_229230135.1">
    <property type="nucleotide sequence ID" value="NZ_AP024525.1"/>
</dbReference>